<dbReference type="SUPFAM" id="SSF50998">
    <property type="entry name" value="Quinoprotein alcohol dehydrogenase-like"/>
    <property type="match status" value="1"/>
</dbReference>
<keyword evidence="1" id="KW-0472">Membrane</keyword>
<protein>
    <recommendedName>
        <fullName evidence="2">MoxR-vWA-beta-propeller ternary system domain-containing protein</fullName>
    </recommendedName>
</protein>
<keyword evidence="4" id="KW-1185">Reference proteome</keyword>
<evidence type="ECO:0000313" key="4">
    <source>
        <dbReference type="Proteomes" id="UP000651852"/>
    </source>
</evidence>
<accession>A0ABR7B109</accession>
<dbReference type="InterPro" id="IPR045547">
    <property type="entry name" value="bpX6"/>
</dbReference>
<reference evidence="3 4" key="1">
    <citation type="submission" date="2020-08" db="EMBL/GenBank/DDBJ databases">
        <title>Putative novel bacterial strains isolated from necrotic wheat leaf tissues caused by Xanthomonas translucens.</title>
        <authorList>
            <person name="Tambong J.T."/>
        </authorList>
    </citation>
    <scope>NUCLEOTIDE SEQUENCE [LARGE SCALE GENOMIC DNA]</scope>
    <source>
        <strain evidence="3 4">DOAB 1069</strain>
    </source>
</reference>
<organism evidence="3 4">
    <name type="scientific">Pseudomonas folii</name>
    <dbReference type="NCBI Taxonomy" id="2762593"/>
    <lineage>
        <taxon>Bacteria</taxon>
        <taxon>Pseudomonadati</taxon>
        <taxon>Pseudomonadota</taxon>
        <taxon>Gammaproteobacteria</taxon>
        <taxon>Pseudomonadales</taxon>
        <taxon>Pseudomonadaceae</taxon>
        <taxon>Pseudomonas</taxon>
    </lineage>
</organism>
<dbReference type="EMBL" id="JACONW010000058">
    <property type="protein sequence ID" value="MBC3950838.1"/>
    <property type="molecule type" value="Genomic_DNA"/>
</dbReference>
<evidence type="ECO:0000313" key="3">
    <source>
        <dbReference type="EMBL" id="MBC3950838.1"/>
    </source>
</evidence>
<proteinExistence type="predicted"/>
<keyword evidence="1" id="KW-0812">Transmembrane</keyword>
<dbReference type="RefSeq" id="WP_187521772.1">
    <property type="nucleotide sequence ID" value="NZ_JACONW010000058.1"/>
</dbReference>
<name>A0ABR7B109_9PSED</name>
<feature type="transmembrane region" description="Helical" evidence="1">
    <location>
        <begin position="215"/>
        <end position="233"/>
    </location>
</feature>
<feature type="domain" description="MoxR-vWA-beta-propeller ternary system" evidence="2">
    <location>
        <begin position="9"/>
        <end position="180"/>
    </location>
</feature>
<dbReference type="Proteomes" id="UP000651852">
    <property type="component" value="Unassembled WGS sequence"/>
</dbReference>
<sequence length="968" mass="108894">MLEHDSTLIRRPVLVGHQHIEGVWFSHERFDEQERARLILDQWQTGSSVYRFADGDLLQFRHPQSVMCETQVGWPLIRQGDALCSALLTPQEARSLPAADVWLVRASHVSALQLRDAKLITPGQWIDVSGYTLLDTYDCRLALPEPEPVIEPPAVASDVREILGGVLRPVSPERDEIMKALLERKGSAPEKISDQAASRPADNPWKSPEVASLPWLKLGISGILIAAFIWMAVHDKKGQTMSPSAADSPDVGAVILGILISATLFTLVLLGIRRFFAGQPSRGYGVPQSRSQPGIAPRAMPTKPKVNRWRRWLTRLTLRSPLSALYGKRQAEYMRRMMEMFEDGDLEEALRHAIPLEGGQSTGEQAFGTPQRRQELVVGERSGPANAMLFEDDLKDRLKHLYRKSFERLDREGRVEEAVFVLAELLKERQEALDYLEKHERYQQAADLALTWDMPAAVIVRLLCLAGNWQRAVLVARRDDAFADAVMMLEQKQPESARRLRLEWAESLIGKGLWLQAVDAIWSLPGERGRAAQWLLDAEAAGGRLAIRALVKRAILLPDTLVAYGEWVEQLRDDPQRFAERAALAEALLQHQSHAKPLAWLTGATIHAIIADEASGQGRLTHNQLQALVIMSKDKLLQADLPGKALPRRGKQPLDSVDTTLEWSAPAMGSRAILDAVTLEDSRYLLALGEAGAVVVDASGKRLFHFSVPAQAIVMAHSQQVALVLVRRSEAWRISKLDLVNRTATDLGVHKFDVFARIFNGSSWTIGQNRQLRVVDVDRGFETLWHVSDLPGRILGLKDDAHGEYLWLSDPESGSELWHYRLPDRRLMSREPASKTVFDDGRQLFSASSDVAEFRIKREREDDPVLVIEQRGSRKGYRLPGCIEGFEDDPVEVLLLEHWLLIGYLVSLDDTRWQFIHRGSDRLCATLQWPRPEVRTRLSGADWLMFDDQGRLSHINAEEGTQRNLTIN</sequence>
<dbReference type="InterPro" id="IPR011047">
    <property type="entry name" value="Quinoprotein_ADH-like_sf"/>
</dbReference>
<feature type="transmembrane region" description="Helical" evidence="1">
    <location>
        <begin position="253"/>
        <end position="272"/>
    </location>
</feature>
<gene>
    <name evidence="3" type="ORF">H8S59_13825</name>
</gene>
<keyword evidence="1" id="KW-1133">Transmembrane helix</keyword>
<evidence type="ECO:0000259" key="2">
    <source>
        <dbReference type="Pfam" id="PF19922"/>
    </source>
</evidence>
<dbReference type="Pfam" id="PF19922">
    <property type="entry name" value="bpX6"/>
    <property type="match status" value="1"/>
</dbReference>
<comment type="caution">
    <text evidence="3">The sequence shown here is derived from an EMBL/GenBank/DDBJ whole genome shotgun (WGS) entry which is preliminary data.</text>
</comment>
<evidence type="ECO:0000256" key="1">
    <source>
        <dbReference type="SAM" id="Phobius"/>
    </source>
</evidence>